<evidence type="ECO:0000256" key="3">
    <source>
        <dbReference type="ARBA" id="ARBA00022692"/>
    </source>
</evidence>
<dbReference type="GO" id="GO:0005524">
    <property type="term" value="F:ATP binding"/>
    <property type="evidence" value="ECO:0007669"/>
    <property type="project" value="UniProtKB-KW"/>
</dbReference>
<keyword evidence="10" id="KW-1185">Reference proteome</keyword>
<evidence type="ECO:0000313" key="9">
    <source>
        <dbReference type="EMBL" id="KAJ7389913.1"/>
    </source>
</evidence>
<dbReference type="AlphaFoldDB" id="A0A9W9ZXY1"/>
<gene>
    <name evidence="9" type="ORF">OS493_028376</name>
</gene>
<keyword evidence="6 8" id="KW-1133">Transmembrane helix</keyword>
<dbReference type="Proteomes" id="UP001163046">
    <property type="component" value="Unassembled WGS sequence"/>
</dbReference>
<comment type="subcellular location">
    <subcellularLocation>
        <location evidence="1">Membrane</location>
        <topology evidence="1">Multi-pass membrane protein</topology>
    </subcellularLocation>
</comment>
<evidence type="ECO:0000256" key="4">
    <source>
        <dbReference type="ARBA" id="ARBA00022741"/>
    </source>
</evidence>
<name>A0A9W9ZXY1_9CNID</name>
<evidence type="ECO:0000313" key="10">
    <source>
        <dbReference type="Proteomes" id="UP001163046"/>
    </source>
</evidence>
<reference evidence="9" key="1">
    <citation type="submission" date="2023-01" db="EMBL/GenBank/DDBJ databases">
        <title>Genome assembly of the deep-sea coral Lophelia pertusa.</title>
        <authorList>
            <person name="Herrera S."/>
            <person name="Cordes E."/>
        </authorList>
    </citation>
    <scope>NUCLEOTIDE SEQUENCE</scope>
    <source>
        <strain evidence="9">USNM1676648</strain>
        <tissue evidence="9">Polyp</tissue>
    </source>
</reference>
<dbReference type="InterPro" id="IPR050173">
    <property type="entry name" value="ABC_transporter_C-like"/>
</dbReference>
<dbReference type="SUPFAM" id="SSF90123">
    <property type="entry name" value="ABC transporter transmembrane region"/>
    <property type="match status" value="1"/>
</dbReference>
<sequence>MDAEYDRLKSEPRHKGNPKRNANIFSILSFWWMGELLAIGNKRPLENEDLFPLLDEDKTQTSTEKLQGTWNEEKASGICNVLQPVFLSLLLLELMKSSGEEFWWAYIYAAGICLSSFVRAIITHQWNYQAKLMALRWKSATIGIIYKKDHSYSLIGGFFI</sequence>
<keyword evidence="7 8" id="KW-0472">Membrane</keyword>
<proteinExistence type="inferred from homology"/>
<evidence type="ECO:0000256" key="1">
    <source>
        <dbReference type="ARBA" id="ARBA00004141"/>
    </source>
</evidence>
<evidence type="ECO:0000256" key="6">
    <source>
        <dbReference type="ARBA" id="ARBA00022989"/>
    </source>
</evidence>
<comment type="caution">
    <text evidence="9">The sequence shown here is derived from an EMBL/GenBank/DDBJ whole genome shotgun (WGS) entry which is preliminary data.</text>
</comment>
<keyword evidence="4" id="KW-0547">Nucleotide-binding</keyword>
<dbReference type="GO" id="GO:0042626">
    <property type="term" value="F:ATPase-coupled transmembrane transporter activity"/>
    <property type="evidence" value="ECO:0007669"/>
    <property type="project" value="TreeGrafter"/>
</dbReference>
<accession>A0A9W9ZXY1</accession>
<dbReference type="PANTHER" id="PTHR24223">
    <property type="entry name" value="ATP-BINDING CASSETTE SUB-FAMILY C"/>
    <property type="match status" value="1"/>
</dbReference>
<evidence type="ECO:0000256" key="5">
    <source>
        <dbReference type="ARBA" id="ARBA00022840"/>
    </source>
</evidence>
<keyword evidence="3 8" id="KW-0812">Transmembrane</keyword>
<protein>
    <submittedName>
        <fullName evidence="9">Uncharacterized protein</fullName>
    </submittedName>
</protein>
<feature type="transmembrane region" description="Helical" evidence="8">
    <location>
        <begin position="21"/>
        <end position="40"/>
    </location>
</feature>
<evidence type="ECO:0000256" key="8">
    <source>
        <dbReference type="SAM" id="Phobius"/>
    </source>
</evidence>
<dbReference type="EMBL" id="MU825423">
    <property type="protein sequence ID" value="KAJ7389913.1"/>
    <property type="molecule type" value="Genomic_DNA"/>
</dbReference>
<organism evidence="9 10">
    <name type="scientific">Desmophyllum pertusum</name>
    <dbReference type="NCBI Taxonomy" id="174260"/>
    <lineage>
        <taxon>Eukaryota</taxon>
        <taxon>Metazoa</taxon>
        <taxon>Cnidaria</taxon>
        <taxon>Anthozoa</taxon>
        <taxon>Hexacorallia</taxon>
        <taxon>Scleractinia</taxon>
        <taxon>Caryophylliina</taxon>
        <taxon>Caryophylliidae</taxon>
        <taxon>Desmophyllum</taxon>
    </lineage>
</organism>
<dbReference type="PANTHER" id="PTHR24223:SF456">
    <property type="entry name" value="MULTIDRUG RESISTANCE-ASSOCIATED PROTEIN LETHAL(2)03659"/>
    <property type="match status" value="1"/>
</dbReference>
<feature type="transmembrane region" description="Helical" evidence="8">
    <location>
        <begin position="102"/>
        <end position="122"/>
    </location>
</feature>
<evidence type="ECO:0000256" key="2">
    <source>
        <dbReference type="ARBA" id="ARBA00009726"/>
    </source>
</evidence>
<dbReference type="OrthoDB" id="6500128at2759"/>
<keyword evidence="5" id="KW-0067">ATP-binding</keyword>
<dbReference type="InterPro" id="IPR036640">
    <property type="entry name" value="ABC1_TM_sf"/>
</dbReference>
<dbReference type="GO" id="GO:0016020">
    <property type="term" value="C:membrane"/>
    <property type="evidence" value="ECO:0007669"/>
    <property type="project" value="UniProtKB-SubCell"/>
</dbReference>
<comment type="similarity">
    <text evidence="2">Belongs to the ABC transporter superfamily. ABCC family. Conjugate transporter (TC 3.A.1.208) subfamily.</text>
</comment>
<evidence type="ECO:0000256" key="7">
    <source>
        <dbReference type="ARBA" id="ARBA00023136"/>
    </source>
</evidence>